<proteinExistence type="predicted"/>
<feature type="region of interest" description="Disordered" evidence="1">
    <location>
        <begin position="61"/>
        <end position="84"/>
    </location>
</feature>
<feature type="compositionally biased region" description="Basic and acidic residues" evidence="1">
    <location>
        <begin position="71"/>
        <end position="80"/>
    </location>
</feature>
<protein>
    <submittedName>
        <fullName evidence="2">Uncharacterized protein</fullName>
    </submittedName>
</protein>
<keyword evidence="3" id="KW-1185">Reference proteome</keyword>
<evidence type="ECO:0000256" key="1">
    <source>
        <dbReference type="SAM" id="MobiDB-lite"/>
    </source>
</evidence>
<name>A0AAV3UEW9_9EURY</name>
<dbReference type="Proteomes" id="UP001501729">
    <property type="component" value="Unassembled WGS sequence"/>
</dbReference>
<organism evidence="2 3">
    <name type="scientific">Haladaptatus pallidirubidus</name>
    <dbReference type="NCBI Taxonomy" id="1008152"/>
    <lineage>
        <taxon>Archaea</taxon>
        <taxon>Methanobacteriati</taxon>
        <taxon>Methanobacteriota</taxon>
        <taxon>Stenosarchaea group</taxon>
        <taxon>Halobacteria</taxon>
        <taxon>Halobacteriales</taxon>
        <taxon>Haladaptataceae</taxon>
        <taxon>Haladaptatus</taxon>
    </lineage>
</organism>
<dbReference type="GeneID" id="68611536"/>
<accession>A0AAV3UEW9</accession>
<gene>
    <name evidence="2" type="ORF">GCM10025751_09800</name>
</gene>
<reference evidence="2 3" key="1">
    <citation type="journal article" date="2019" name="Int. J. Syst. Evol. Microbiol.">
        <title>The Global Catalogue of Microorganisms (GCM) 10K type strain sequencing project: providing services to taxonomists for standard genome sequencing and annotation.</title>
        <authorList>
            <consortium name="The Broad Institute Genomics Platform"/>
            <consortium name="The Broad Institute Genome Sequencing Center for Infectious Disease"/>
            <person name="Wu L."/>
            <person name="Ma J."/>
        </authorList>
    </citation>
    <scope>NUCLEOTIDE SEQUENCE [LARGE SCALE GENOMIC DNA]</scope>
    <source>
        <strain evidence="2 3">JCM 17504</strain>
    </source>
</reference>
<evidence type="ECO:0000313" key="2">
    <source>
        <dbReference type="EMBL" id="GAA5044068.1"/>
    </source>
</evidence>
<evidence type="ECO:0000313" key="3">
    <source>
        <dbReference type="Proteomes" id="UP001501729"/>
    </source>
</evidence>
<dbReference type="EMBL" id="BAABKX010000001">
    <property type="protein sequence ID" value="GAA5044068.1"/>
    <property type="molecule type" value="Genomic_DNA"/>
</dbReference>
<dbReference type="RefSeq" id="WP_227775762.1">
    <property type="nucleotide sequence ID" value="NZ_CP085301.1"/>
</dbReference>
<comment type="caution">
    <text evidence="2">The sequence shown here is derived from an EMBL/GenBank/DDBJ whole genome shotgun (WGS) entry which is preliminary data.</text>
</comment>
<dbReference type="AlphaFoldDB" id="A0AAV3UEW9"/>
<sequence length="114" mass="12347">MNRVAKLLLAVTVAGMVFSGTVPAERTDKKGQYAEANLSHFELDSRPDETHEGERFVFALEKNDTPSPRIVADDRPRDGPNDESAAFEAANSTIGINNHGATTEITKETAKTTS</sequence>